<feature type="signal peptide" evidence="5">
    <location>
        <begin position="1"/>
        <end position="19"/>
    </location>
</feature>
<reference evidence="8" key="1">
    <citation type="submission" date="2019-01" db="EMBL/GenBank/DDBJ databases">
        <title>Cytophagaceae bacterium strain CAR-16.</title>
        <authorList>
            <person name="Chen W.-M."/>
        </authorList>
    </citation>
    <scope>NUCLEOTIDE SEQUENCE [LARGE SCALE GENOMIC DNA]</scope>
    <source>
        <strain evidence="8">LLJ-11</strain>
    </source>
</reference>
<dbReference type="GO" id="GO:0003755">
    <property type="term" value="F:peptidyl-prolyl cis-trans isomerase activity"/>
    <property type="evidence" value="ECO:0007669"/>
    <property type="project" value="UniProtKB-KW"/>
</dbReference>
<evidence type="ECO:0000259" key="6">
    <source>
        <dbReference type="PROSITE" id="PS50059"/>
    </source>
</evidence>
<dbReference type="PROSITE" id="PS50059">
    <property type="entry name" value="FKBP_PPIASE"/>
    <property type="match status" value="1"/>
</dbReference>
<keyword evidence="5" id="KW-0732">Signal</keyword>
<feature type="chain" id="PRO_5020750428" description="peptidylprolyl isomerase" evidence="5">
    <location>
        <begin position="20"/>
        <end position="326"/>
    </location>
</feature>
<dbReference type="AlphaFoldDB" id="A0A4Q1K1A4"/>
<dbReference type="OrthoDB" id="1424215at2"/>
<name>A0A4Q1K1A4_9FLAO</name>
<comment type="caution">
    <text evidence="7">The sequence shown here is derived from an EMBL/GenBank/DDBJ whole genome shotgun (WGS) entry which is preliminary data.</text>
</comment>
<comment type="catalytic activity">
    <reaction evidence="1 4">
        <text>[protein]-peptidylproline (omega=180) = [protein]-peptidylproline (omega=0)</text>
        <dbReference type="Rhea" id="RHEA:16237"/>
        <dbReference type="Rhea" id="RHEA-COMP:10747"/>
        <dbReference type="Rhea" id="RHEA-COMP:10748"/>
        <dbReference type="ChEBI" id="CHEBI:83833"/>
        <dbReference type="ChEBI" id="CHEBI:83834"/>
        <dbReference type="EC" id="5.2.1.8"/>
    </reaction>
</comment>
<dbReference type="RefSeq" id="WP_129436122.1">
    <property type="nucleotide sequence ID" value="NZ_SBKO01000004.1"/>
</dbReference>
<dbReference type="InterPro" id="IPR001179">
    <property type="entry name" value="PPIase_FKBP_dom"/>
</dbReference>
<gene>
    <name evidence="7" type="ORF">EQG63_09395</name>
</gene>
<dbReference type="EMBL" id="SBKO01000004">
    <property type="protein sequence ID" value="RXR17694.1"/>
    <property type="molecule type" value="Genomic_DNA"/>
</dbReference>
<keyword evidence="8" id="KW-1185">Reference proteome</keyword>
<dbReference type="Proteomes" id="UP000290283">
    <property type="component" value="Unassembled WGS sequence"/>
</dbReference>
<evidence type="ECO:0000256" key="3">
    <source>
        <dbReference type="ARBA" id="ARBA00023110"/>
    </source>
</evidence>
<evidence type="ECO:0000256" key="4">
    <source>
        <dbReference type="PROSITE-ProRule" id="PRU00277"/>
    </source>
</evidence>
<dbReference type="InterPro" id="IPR046357">
    <property type="entry name" value="PPIase_dom_sf"/>
</dbReference>
<evidence type="ECO:0000256" key="5">
    <source>
        <dbReference type="SAM" id="SignalP"/>
    </source>
</evidence>
<keyword evidence="4" id="KW-0413">Isomerase</keyword>
<sequence length="326" mass="36941">MRFLKFTLLLSIVLFSAFTCEKEDQPTSTFIMPYDVQYGLEKGGIEKFLDEYKMTASAANNYEDVVFSKLPTPIDASQSIRTVYTANDMLKTKMIKSNGVNYKVYYIQFREGAGDGPEQQNPVVVDSVLVNYRGMLLNKKSNYSNDKSFEENQTFDSKLLNPVWFVLKGTNSLIEGWQKIFPLFKPGGYTVNPSNNQFTYNDFGAGVMFLPSGLGYYATPLSTIPAYSPLIFTFSLKRINHVDNDFDHIDTRYEDIDGDGSYYDDDTDGDGIANYFDIDDDGDGKLTSYELKIPTGGYYSFENAPDCSGNTTDPMRKRKYLDKNCQ</sequence>
<accession>A0A4Q1K1A4</accession>
<dbReference type="InterPro" id="IPR018247">
    <property type="entry name" value="EF_Hand_1_Ca_BS"/>
</dbReference>
<evidence type="ECO:0000313" key="7">
    <source>
        <dbReference type="EMBL" id="RXR17694.1"/>
    </source>
</evidence>
<evidence type="ECO:0000256" key="1">
    <source>
        <dbReference type="ARBA" id="ARBA00000971"/>
    </source>
</evidence>
<keyword evidence="3 4" id="KW-0697">Rotamase</keyword>
<dbReference type="SUPFAM" id="SSF54534">
    <property type="entry name" value="FKBP-like"/>
    <property type="match status" value="1"/>
</dbReference>
<feature type="domain" description="PPIase FKBP-type" evidence="6">
    <location>
        <begin position="125"/>
        <end position="240"/>
    </location>
</feature>
<dbReference type="Gene3D" id="3.10.50.40">
    <property type="match status" value="1"/>
</dbReference>
<organism evidence="7 8">
    <name type="scientific">Flavobacterium amnicola</name>
    <dbReference type="NCBI Taxonomy" id="2506422"/>
    <lineage>
        <taxon>Bacteria</taxon>
        <taxon>Pseudomonadati</taxon>
        <taxon>Bacteroidota</taxon>
        <taxon>Flavobacteriia</taxon>
        <taxon>Flavobacteriales</taxon>
        <taxon>Flavobacteriaceae</taxon>
        <taxon>Flavobacterium</taxon>
    </lineage>
</organism>
<dbReference type="PROSITE" id="PS00018">
    <property type="entry name" value="EF_HAND_1"/>
    <property type="match status" value="1"/>
</dbReference>
<dbReference type="EC" id="5.2.1.8" evidence="2 4"/>
<protein>
    <recommendedName>
        <fullName evidence="2 4">peptidylprolyl isomerase</fullName>
        <ecNumber evidence="2 4">5.2.1.8</ecNumber>
    </recommendedName>
</protein>
<evidence type="ECO:0000256" key="2">
    <source>
        <dbReference type="ARBA" id="ARBA00013194"/>
    </source>
</evidence>
<evidence type="ECO:0000313" key="8">
    <source>
        <dbReference type="Proteomes" id="UP000290283"/>
    </source>
</evidence>
<proteinExistence type="predicted"/>